<reference evidence="7 8" key="1">
    <citation type="submission" date="2015-01" db="EMBL/GenBank/DDBJ databases">
        <title>Desulfovibrio sp. JC271 draft genome sequence.</title>
        <authorList>
            <person name="Shivani Y."/>
            <person name="Subhash Y."/>
            <person name="Sasikala C."/>
            <person name="Ramana C.V."/>
        </authorList>
    </citation>
    <scope>NUCLEOTIDE SEQUENCE [LARGE SCALE GENOMIC DNA]</scope>
    <source>
        <strain evidence="7 8">JC271</strain>
    </source>
</reference>
<dbReference type="STRING" id="1560234.SP90_05435"/>
<dbReference type="Pfam" id="PF07603">
    <property type="entry name" value="Lcl_C"/>
    <property type="match status" value="1"/>
</dbReference>
<keyword evidence="2 5" id="KW-0547">Nucleotide-binding</keyword>
<evidence type="ECO:0000313" key="7">
    <source>
        <dbReference type="EMBL" id="OBQ54499.1"/>
    </source>
</evidence>
<keyword evidence="4 5" id="KW-0067">ATP-binding</keyword>
<dbReference type="Gene3D" id="1.10.510.10">
    <property type="entry name" value="Transferase(Phosphotransferase) domain 1"/>
    <property type="match status" value="1"/>
</dbReference>
<evidence type="ECO:0000256" key="1">
    <source>
        <dbReference type="ARBA" id="ARBA00022679"/>
    </source>
</evidence>
<sequence length="455" mass="50801">MKIGRYTVCGLLGRGGMGAVFKARQPVTGRIVALKVLKPSDMMEMLVEQDELIARFESEARIMGKLDHPNIAAIWDYDIADGTPFFIMEYFCRNLGMVIGESYRVEAPTRKLPLTTAVSYASQTLDALYRMHQAGIVHRDVKPFNLMITGLDEIKLIDFGLSRLRGEVQPTSAAKGERIGSPYYAAPEQEAAPDSVDGRADIFSVGVMLYRMLTGVLPTDEALYTNNVVPRASQYSLDLDSEWDTFFDTAMAFDPEKRFSTAKEMRTALNALVEIWRERVDNECRFIDEFAETPPCPTDASVLRTEPVKARLDEAQRIFGLDSLWRPDCVGMADLVENGDGTVTDAATGKMWQQSGSEFACTWDEAHAYVASLNEQKFAGYDNWRLPTVDELSSLVQEPPELGAFCIPQLLDSAQDTLWTCDTKSYMAAWFVSASMGFVGWQDMTCQFAVRAVRG</sequence>
<dbReference type="GO" id="GO:0005524">
    <property type="term" value="F:ATP binding"/>
    <property type="evidence" value="ECO:0007669"/>
    <property type="project" value="UniProtKB-UniRule"/>
</dbReference>
<dbReference type="InterPro" id="IPR008271">
    <property type="entry name" value="Ser/Thr_kinase_AS"/>
</dbReference>
<dbReference type="SUPFAM" id="SSF56112">
    <property type="entry name" value="Protein kinase-like (PK-like)"/>
    <property type="match status" value="1"/>
</dbReference>
<dbReference type="PROSITE" id="PS00108">
    <property type="entry name" value="PROTEIN_KINASE_ST"/>
    <property type="match status" value="1"/>
</dbReference>
<dbReference type="InterPro" id="IPR011009">
    <property type="entry name" value="Kinase-like_dom_sf"/>
</dbReference>
<dbReference type="InterPro" id="IPR017441">
    <property type="entry name" value="Protein_kinase_ATP_BS"/>
</dbReference>
<keyword evidence="7" id="KW-0723">Serine/threonine-protein kinase</keyword>
<evidence type="ECO:0000256" key="2">
    <source>
        <dbReference type="ARBA" id="ARBA00022741"/>
    </source>
</evidence>
<dbReference type="Proteomes" id="UP000091979">
    <property type="component" value="Unassembled WGS sequence"/>
</dbReference>
<keyword evidence="8" id="KW-1185">Reference proteome</keyword>
<dbReference type="InterPro" id="IPR011460">
    <property type="entry name" value="Lcl_C"/>
</dbReference>
<proteinExistence type="predicted"/>
<evidence type="ECO:0000313" key="8">
    <source>
        <dbReference type="Proteomes" id="UP000091979"/>
    </source>
</evidence>
<feature type="domain" description="Protein kinase" evidence="6">
    <location>
        <begin position="6"/>
        <end position="273"/>
    </location>
</feature>
<dbReference type="SMART" id="SM00220">
    <property type="entry name" value="S_TKc"/>
    <property type="match status" value="1"/>
</dbReference>
<dbReference type="PATRIC" id="fig|1560234.3.peg.3058"/>
<dbReference type="PROSITE" id="PS50011">
    <property type="entry name" value="PROTEIN_KINASE_DOM"/>
    <property type="match status" value="1"/>
</dbReference>
<evidence type="ECO:0000256" key="5">
    <source>
        <dbReference type="PROSITE-ProRule" id="PRU10141"/>
    </source>
</evidence>
<comment type="caution">
    <text evidence="7">The sequence shown here is derived from an EMBL/GenBank/DDBJ whole genome shotgun (WGS) entry which is preliminary data.</text>
</comment>
<dbReference type="RefSeq" id="WP_066853386.1">
    <property type="nucleotide sequence ID" value="NZ_JXMS01000007.1"/>
</dbReference>
<dbReference type="EMBL" id="JXMS01000007">
    <property type="protein sequence ID" value="OBQ54499.1"/>
    <property type="molecule type" value="Genomic_DNA"/>
</dbReference>
<dbReference type="CDD" id="cd14014">
    <property type="entry name" value="STKc_PknB_like"/>
    <property type="match status" value="1"/>
</dbReference>
<name>A0A1B7XG72_9BACT</name>
<dbReference type="OrthoDB" id="9779541at2"/>
<evidence type="ECO:0000256" key="4">
    <source>
        <dbReference type="ARBA" id="ARBA00022840"/>
    </source>
</evidence>
<gene>
    <name evidence="7" type="ORF">SP90_05435</name>
</gene>
<evidence type="ECO:0000259" key="6">
    <source>
        <dbReference type="PROSITE" id="PS50011"/>
    </source>
</evidence>
<dbReference type="PANTHER" id="PTHR43289:SF30">
    <property type="entry name" value="NON-SPECIFIC SERINE_THREONINE PROTEIN KINASE"/>
    <property type="match status" value="1"/>
</dbReference>
<keyword evidence="1" id="KW-0808">Transferase</keyword>
<dbReference type="GO" id="GO:0004674">
    <property type="term" value="F:protein serine/threonine kinase activity"/>
    <property type="evidence" value="ECO:0007669"/>
    <property type="project" value="UniProtKB-KW"/>
</dbReference>
<feature type="binding site" evidence="5">
    <location>
        <position position="35"/>
    </location>
    <ligand>
        <name>ATP</name>
        <dbReference type="ChEBI" id="CHEBI:30616"/>
    </ligand>
</feature>
<protein>
    <submittedName>
        <fullName evidence="7">Serine/threonine protein kinase</fullName>
    </submittedName>
</protein>
<dbReference type="Pfam" id="PF00069">
    <property type="entry name" value="Pkinase"/>
    <property type="match status" value="1"/>
</dbReference>
<dbReference type="Gene3D" id="3.30.200.20">
    <property type="entry name" value="Phosphorylase Kinase, domain 1"/>
    <property type="match status" value="1"/>
</dbReference>
<keyword evidence="3 7" id="KW-0418">Kinase</keyword>
<accession>A0A1B7XG72</accession>
<dbReference type="AlphaFoldDB" id="A0A1B7XG72"/>
<evidence type="ECO:0000256" key="3">
    <source>
        <dbReference type="ARBA" id="ARBA00022777"/>
    </source>
</evidence>
<dbReference type="InterPro" id="IPR000719">
    <property type="entry name" value="Prot_kinase_dom"/>
</dbReference>
<organism evidence="7 8">
    <name type="scientific">Halodesulfovibrio spirochaetisodalis</name>
    <dbReference type="NCBI Taxonomy" id="1560234"/>
    <lineage>
        <taxon>Bacteria</taxon>
        <taxon>Pseudomonadati</taxon>
        <taxon>Thermodesulfobacteriota</taxon>
        <taxon>Desulfovibrionia</taxon>
        <taxon>Desulfovibrionales</taxon>
        <taxon>Desulfovibrionaceae</taxon>
        <taxon>Halodesulfovibrio</taxon>
    </lineage>
</organism>
<dbReference type="PROSITE" id="PS00107">
    <property type="entry name" value="PROTEIN_KINASE_ATP"/>
    <property type="match status" value="1"/>
</dbReference>
<dbReference type="PANTHER" id="PTHR43289">
    <property type="entry name" value="MITOGEN-ACTIVATED PROTEIN KINASE KINASE KINASE 20-RELATED"/>
    <property type="match status" value="1"/>
</dbReference>